<evidence type="ECO:0000256" key="9">
    <source>
        <dbReference type="ARBA" id="ARBA00032380"/>
    </source>
</evidence>
<dbReference type="GO" id="GO:0004337">
    <property type="term" value="F:(2E,6E)-farnesyl diphosphate synthase activity"/>
    <property type="evidence" value="ECO:0007669"/>
    <property type="project" value="UniProtKB-EC"/>
</dbReference>
<dbReference type="RefSeq" id="WP_003726251.1">
    <property type="nucleotide sequence ID" value="NC_021824.1"/>
</dbReference>
<reference evidence="41 69" key="5">
    <citation type="submission" date="2019-08" db="EMBL/GenBank/DDBJ databases">
        <authorList>
            <person name="Ashton P.M."/>
            <person name="Dallman T."/>
            <person name="Nair S."/>
            <person name="De Pinna E."/>
            <person name="Peters T."/>
            <person name="Grant K."/>
        </authorList>
    </citation>
    <scope>NUCLEOTIDE SEQUENCE [LARGE SCALE GENOMIC DNA]</scope>
    <source>
        <strain evidence="41 69">788324</strain>
    </source>
</reference>
<dbReference type="EMBL" id="AABBZO010000003">
    <property type="protein sequence ID" value="EAG4461355.1"/>
    <property type="molecule type" value="Genomic_DNA"/>
</dbReference>
<dbReference type="PANTHER" id="PTHR43281:SF1">
    <property type="entry name" value="FARNESYL DIPHOSPHATE SYNTHASE"/>
    <property type="match status" value="1"/>
</dbReference>
<name>A0A0B8R6X1_LISMN</name>
<evidence type="ECO:0000313" key="61">
    <source>
        <dbReference type="Proteomes" id="UP000376505"/>
    </source>
</evidence>
<comment type="catalytic activity">
    <reaction evidence="11">
        <text>isopentenyl diphosphate + (2E)-geranyl diphosphate = (2E,6E)-farnesyl diphosphate + diphosphate</text>
        <dbReference type="Rhea" id="RHEA:19361"/>
        <dbReference type="ChEBI" id="CHEBI:33019"/>
        <dbReference type="ChEBI" id="CHEBI:58057"/>
        <dbReference type="ChEBI" id="CHEBI:128769"/>
        <dbReference type="ChEBI" id="CHEBI:175763"/>
        <dbReference type="EC" id="2.5.1.10"/>
    </reaction>
</comment>
<dbReference type="Proteomes" id="UP000455569">
    <property type="component" value="Unassembled WGS sequence"/>
</dbReference>
<evidence type="ECO:0000313" key="21">
    <source>
        <dbReference type="EMBL" id="EAD5786370.1"/>
    </source>
</evidence>
<evidence type="ECO:0000313" key="25">
    <source>
        <dbReference type="EMBL" id="EAG2996741.1"/>
    </source>
</evidence>
<evidence type="ECO:0000313" key="69">
    <source>
        <dbReference type="Proteomes" id="UP000467536"/>
    </source>
</evidence>
<dbReference type="EMBL" id="DAAIJL010000006">
    <property type="protein sequence ID" value="HAB8557236.1"/>
    <property type="molecule type" value="Genomic_DNA"/>
</dbReference>
<sequence>MQDLTLFLEQYKKVIDESLFKEISERNIEPRLKESMLYSVQAGGKRIRPMLVFATLQALKVNPLLGVKTATALEMIHTYSLIHDDLPAMDNDDYRRGKYTNHKVFGDATAILAGDALLTLAFSILAEDENLSFETRIALINQISFSSGAEGMVGGQLADMEAENKQVTLEELSSIHARKTGELLIFAVTSAAKIAEADPEQTKRLRIFAENIGIGFQISDDILDVIGDETKMGKKTGVDAFLNKSTYPGLLTLDGAKRALNEHVAIAKSALSGHDFDDEILLKLADLIALREN</sequence>
<evidence type="ECO:0000313" key="24">
    <source>
        <dbReference type="EMBL" id="EAG2515056.1"/>
    </source>
</evidence>
<dbReference type="EMBL" id="AABAWE010000004">
    <property type="protein sequence ID" value="EAG2087577.1"/>
    <property type="molecule type" value="Genomic_DNA"/>
</dbReference>
<dbReference type="InterPro" id="IPR053378">
    <property type="entry name" value="Prenyl_diphosphate_synthase"/>
</dbReference>
<dbReference type="EMBL" id="AAAKQF010000002">
    <property type="protein sequence ID" value="EAC9039411.1"/>
    <property type="molecule type" value="Genomic_DNA"/>
</dbReference>
<evidence type="ECO:0000313" key="17">
    <source>
        <dbReference type="EMBL" id="EAC9039411.1"/>
    </source>
</evidence>
<dbReference type="EMBL" id="JACAVN010000003">
    <property type="protein sequence ID" value="NYA01491.1"/>
    <property type="molecule type" value="Genomic_DNA"/>
</dbReference>
<evidence type="ECO:0000256" key="7">
    <source>
        <dbReference type="ARBA" id="ARBA00022842"/>
    </source>
</evidence>
<reference evidence="53 57" key="4">
    <citation type="submission" date="2018-06" db="EMBL/GenBank/DDBJ databases">
        <authorList>
            <consortium name="PulseNet: The National Subtyping Network for Foodborne Disease Surveillance"/>
            <person name="Tarr C.L."/>
            <person name="Trees E."/>
            <person name="Katz L.S."/>
            <person name="Carleton-Romer H.A."/>
            <person name="Stroika S."/>
            <person name="Kucerova Z."/>
            <person name="Roache K.F."/>
            <person name="Sabol A.L."/>
            <person name="Besser J."/>
            <person name="Gerner-Smidt P."/>
        </authorList>
    </citation>
    <scope>NUCLEOTIDE SEQUENCE [LARGE SCALE GENOMIC DNA]</scope>
    <source>
        <strain evidence="13 53">2015L-6227</strain>
        <strain evidence="17 57">PNUSAL000910</strain>
        <strain evidence="32 56">PNUSAL004402</strain>
        <strain evidence="38 72">PNUSAL005692</strain>
    </source>
</reference>
<dbReference type="Gene3D" id="1.10.600.10">
    <property type="entry name" value="Farnesyl Diphosphate Synthase"/>
    <property type="match status" value="1"/>
</dbReference>
<dbReference type="Proteomes" id="UP000376505">
    <property type="component" value="Unassembled WGS sequence"/>
</dbReference>
<evidence type="ECO:0000313" key="15">
    <source>
        <dbReference type="EMBL" id="EAC6548699.1"/>
    </source>
</evidence>
<dbReference type="Proteomes" id="UP000527632">
    <property type="component" value="Unassembled WGS sequence"/>
</dbReference>
<evidence type="ECO:0000313" key="36">
    <source>
        <dbReference type="EMBL" id="ECC1557075.1"/>
    </source>
</evidence>
<dbReference type="Proteomes" id="UP000549379">
    <property type="component" value="Unassembled WGS sequence"/>
</dbReference>
<evidence type="ECO:0000313" key="84">
    <source>
        <dbReference type="Proteomes" id="UP000852906"/>
    </source>
</evidence>
<dbReference type="EMBL" id="AABEKY010000003">
    <property type="protein sequence ID" value="EAG9387290.1"/>
    <property type="molecule type" value="Genomic_DNA"/>
</dbReference>
<dbReference type="Proteomes" id="UP000398321">
    <property type="component" value="Unassembled WGS sequence"/>
</dbReference>
<keyword evidence="8" id="KW-0414">Isoprene biosynthesis</keyword>
<dbReference type="EMBL" id="AACJYH010000005">
    <property type="protein sequence ID" value="EAK8897629.1"/>
    <property type="molecule type" value="Genomic_DNA"/>
</dbReference>
<evidence type="ECO:0000313" key="41">
    <source>
        <dbReference type="EMBL" id="EDO0984924.1"/>
    </source>
</evidence>
<dbReference type="SFLD" id="SFLDS00005">
    <property type="entry name" value="Isoprenoid_Synthase_Type_I"/>
    <property type="match status" value="1"/>
</dbReference>
<evidence type="ECO:0000313" key="28">
    <source>
        <dbReference type="EMBL" id="EAG6169351.1"/>
    </source>
</evidence>
<organism evidence="42 70">
    <name type="scientific">Listeria monocytogenes</name>
    <dbReference type="NCBI Taxonomy" id="1639"/>
    <lineage>
        <taxon>Bacteria</taxon>
        <taxon>Bacillati</taxon>
        <taxon>Bacillota</taxon>
        <taxon>Bacilli</taxon>
        <taxon>Bacillales</taxon>
        <taxon>Listeriaceae</taxon>
        <taxon>Listeria</taxon>
    </lineage>
</organism>
<evidence type="ECO:0000313" key="57">
    <source>
        <dbReference type="Proteomes" id="UP000354255"/>
    </source>
</evidence>
<dbReference type="OMA" id="EGMIGGQ"/>
<dbReference type="Proteomes" id="UP000339309">
    <property type="component" value="Unassembled WGS sequence"/>
</dbReference>
<dbReference type="EMBL" id="AAIAJJ010000004">
    <property type="protein sequence ID" value="ECC1557075.1"/>
    <property type="molecule type" value="Genomic_DNA"/>
</dbReference>
<dbReference type="Proteomes" id="UP000364988">
    <property type="component" value="Unassembled WGS sequence"/>
</dbReference>
<dbReference type="EMBL" id="AAAMZD010000003">
    <property type="protein sequence ID" value="EAD3792792.1"/>
    <property type="molecule type" value="Genomic_DNA"/>
</dbReference>
<dbReference type="Proteomes" id="UP000354255">
    <property type="component" value="Unassembled WGS sequence"/>
</dbReference>
<dbReference type="EMBL" id="AAAJWF010000005">
    <property type="protein sequence ID" value="EAC7480685.1"/>
    <property type="molecule type" value="Genomic_DNA"/>
</dbReference>
<dbReference type="Pfam" id="PF00348">
    <property type="entry name" value="polyprenyl_synt"/>
    <property type="match status" value="1"/>
</dbReference>
<evidence type="ECO:0000313" key="74">
    <source>
        <dbReference type="Proteomes" id="UP000525850"/>
    </source>
</evidence>
<evidence type="ECO:0000313" key="51">
    <source>
        <dbReference type="Proteomes" id="UP000331186"/>
    </source>
</evidence>
<evidence type="ECO:0000313" key="35">
    <source>
        <dbReference type="EMBL" id="ECB9512992.1"/>
    </source>
</evidence>
<dbReference type="Proteomes" id="UP000566721">
    <property type="component" value="Unassembled WGS sequence"/>
</dbReference>
<evidence type="ECO:0000313" key="80">
    <source>
        <dbReference type="Proteomes" id="UP000549379"/>
    </source>
</evidence>
<dbReference type="PROSITE" id="PS00723">
    <property type="entry name" value="POLYPRENYL_SYNTHASE_1"/>
    <property type="match status" value="1"/>
</dbReference>
<dbReference type="EMBL" id="AABCVX010000003">
    <property type="protein sequence ID" value="EAG6169351.1"/>
    <property type="molecule type" value="Genomic_DNA"/>
</dbReference>
<evidence type="ECO:0000256" key="10">
    <source>
        <dbReference type="ARBA" id="ARBA00032873"/>
    </source>
</evidence>
<dbReference type="Proteomes" id="UP000478704">
    <property type="component" value="Unassembled WGS sequence"/>
</dbReference>
<evidence type="ECO:0000313" key="32">
    <source>
        <dbReference type="EMBL" id="EAK8897629.1"/>
    </source>
</evidence>
<dbReference type="Proteomes" id="UP000840039">
    <property type="component" value="Unassembled WGS sequence"/>
</dbReference>
<dbReference type="EMBL" id="DAAJFY010000007">
    <property type="protein sequence ID" value="HAC0275847.1"/>
    <property type="molecule type" value="Genomic_DNA"/>
</dbReference>
<evidence type="ECO:0000313" key="73">
    <source>
        <dbReference type="Proteomes" id="UP000522199"/>
    </source>
</evidence>
<dbReference type="SUPFAM" id="SSF48576">
    <property type="entry name" value="Terpenoid synthases"/>
    <property type="match status" value="1"/>
</dbReference>
<evidence type="ECO:0000313" key="65">
    <source>
        <dbReference type="Proteomes" id="UP000410967"/>
    </source>
</evidence>
<dbReference type="Proteomes" id="UP000489121">
    <property type="component" value="Unassembled WGS sequence"/>
</dbReference>
<dbReference type="EMBL" id="MJTJ01000006">
    <property type="protein sequence ID" value="OET52252.1"/>
    <property type="molecule type" value="Genomic_DNA"/>
</dbReference>
<dbReference type="EMBL" id="AAANYN010000007">
    <property type="protein sequence ID" value="EAD5773930.1"/>
    <property type="molecule type" value="Genomic_DNA"/>
</dbReference>
<evidence type="ECO:0000313" key="63">
    <source>
        <dbReference type="Proteomes" id="UP000398321"/>
    </source>
</evidence>
<evidence type="ECO:0000313" key="43">
    <source>
        <dbReference type="EMBL" id="HAA8052246.1"/>
    </source>
</evidence>
<evidence type="ECO:0000313" key="62">
    <source>
        <dbReference type="Proteomes" id="UP000389283"/>
    </source>
</evidence>
<reference evidence="47 78" key="9">
    <citation type="submission" date="2020-06" db="EMBL/GenBank/DDBJ databases">
        <title>Two Listeria outbreaks in Switzerland in 2018 and 2020.</title>
        <authorList>
            <person name="Stevens M.J.A."/>
            <person name="Bloemberg G."/>
            <person name="Nusch-Inderbinnen M."/>
            <person name="Stephan R."/>
        </authorList>
    </citation>
    <scope>NUCLEOTIDE SEQUENCE [LARGE SCALE GENOMIC DNA]</scope>
    <source>
        <strain evidence="47 78">N18-0707</strain>
    </source>
</reference>
<evidence type="ECO:0000313" key="52">
    <source>
        <dbReference type="Proteomes" id="UP000337746"/>
    </source>
</evidence>
<evidence type="ECO:0000313" key="37">
    <source>
        <dbReference type="EMBL" id="ECY6544504.1"/>
    </source>
</evidence>
<evidence type="ECO:0000313" key="18">
    <source>
        <dbReference type="EMBL" id="EAD1185090.1"/>
    </source>
</evidence>
<evidence type="ECO:0000313" key="82">
    <source>
        <dbReference type="Proteomes" id="UP000841146"/>
    </source>
</evidence>
<dbReference type="EMBL" id="AAAJKI010000024">
    <property type="protein sequence ID" value="EAC6548699.1"/>
    <property type="molecule type" value="Genomic_DNA"/>
</dbReference>
<dbReference type="GO" id="GO:0046872">
    <property type="term" value="F:metal ion binding"/>
    <property type="evidence" value="ECO:0007669"/>
    <property type="project" value="UniProtKB-KW"/>
</dbReference>
<evidence type="ECO:0000313" key="79">
    <source>
        <dbReference type="Proteomes" id="UP000548278"/>
    </source>
</evidence>
<dbReference type="EMBL" id="AAANYR010000003">
    <property type="protein sequence ID" value="EAD5786370.1"/>
    <property type="molecule type" value="Genomic_DNA"/>
</dbReference>
<reference evidence="82 83" key="3">
    <citation type="journal article" date="2018" name="Genome Biol.">
        <title>SKESA: strategic k-mer extension for scrupulous assemblies.</title>
        <authorList>
            <person name="Souvorov A."/>
            <person name="Agarwala R."/>
            <person name="Lipman D.J."/>
        </authorList>
    </citation>
    <scope>NUCLEOTIDE SEQUENCE [LARGE SCALE GENOMIC DNA]</scope>
    <source>
        <strain evidence="43">09CEB371LM</strain>
        <strain evidence="44 83">CFIAFB20100120</strain>
        <strain evidence="46">CFIAFB20170037</strain>
        <strain evidence="45 82">CFIAFB20170045</strain>
    </source>
</reference>
<dbReference type="Proteomes" id="UP000481141">
    <property type="component" value="Unassembled WGS sequence"/>
</dbReference>
<dbReference type="Proteomes" id="UP000842809">
    <property type="component" value="Unassembled WGS sequence"/>
</dbReference>
<evidence type="ECO:0000256" key="1">
    <source>
        <dbReference type="ARBA" id="ARBA00001946"/>
    </source>
</evidence>
<dbReference type="Proteomes" id="UP000272537">
    <property type="component" value="Unassembled WGS sequence"/>
</dbReference>
<evidence type="ECO:0000313" key="49">
    <source>
        <dbReference type="EMBL" id="RKA08265.1"/>
    </source>
</evidence>
<dbReference type="Proteomes" id="UP000548278">
    <property type="component" value="Unassembled WGS sequence"/>
</dbReference>
<evidence type="ECO:0000313" key="26">
    <source>
        <dbReference type="EMBL" id="EAG4330537.1"/>
    </source>
</evidence>
<dbReference type="Proteomes" id="UP000522199">
    <property type="component" value="Unassembled WGS sequence"/>
</dbReference>
<comment type="caution">
    <text evidence="42">The sequence shown here is derived from an EMBL/GenBank/DDBJ whole genome shotgun (WGS) entry which is preliminary data.</text>
</comment>
<evidence type="ECO:0000313" key="68">
    <source>
        <dbReference type="Proteomes" id="UP000467347"/>
    </source>
</evidence>
<evidence type="ECO:0000313" key="54">
    <source>
        <dbReference type="Proteomes" id="UP000344343"/>
    </source>
</evidence>
<evidence type="ECO:0000313" key="81">
    <source>
        <dbReference type="Proteomes" id="UP000566721"/>
    </source>
</evidence>
<dbReference type="InterPro" id="IPR033749">
    <property type="entry name" value="Polyprenyl_synt_CS"/>
</dbReference>
<dbReference type="Proteomes" id="UP000403352">
    <property type="component" value="Unassembled WGS sequence"/>
</dbReference>
<evidence type="ECO:0000256" key="6">
    <source>
        <dbReference type="ARBA" id="ARBA00022723"/>
    </source>
</evidence>
<reference evidence="42 70" key="8">
    <citation type="submission" date="2020-02" db="EMBL/GenBank/DDBJ databases">
        <authorList>
            <consortium name="GenomeTrakr: Next Generation Sequencing Network for Food Pathogen Tracability"/>
        </authorList>
    </citation>
    <scope>NUCLEOTIDE SEQUENCE [LARGE SCALE GENOMIC DNA]</scope>
    <source>
        <strain evidence="25 80">10B02965A-1</strain>
        <strain evidence="16 60">CFSAN008042</strain>
        <strain evidence="27 76">CFSAN063727</strain>
        <strain evidence="39 67">CFSAN102901</strain>
        <strain evidence="14 59">FDA00007096</strain>
        <strain evidence="18 64">FDA00008584</strain>
        <strain evidence="23">FDA00011243</strain>
        <strain evidence="15 51">FDA00013332</strain>
        <strain evidence="21 54">FDA00013853</strain>
        <strain evidence="34 66">FDA00014336</strain>
        <strain evidence="36 62">FDA00014370</strain>
        <strain evidence="35 63">FDA00014392</strain>
        <strain evidence="42">FDA00015054</strain>
        <strain evidence="26 77">FDA1005580-S054-001</strain>
        <strain evidence="70">FDA1090798-S029-001</strain>
        <strain evidence="71">FDA956581-098-004</strain>
        <strain evidence="24 74">FDA960927-006-004</strain>
        <strain evidence="28 81">FLAG-38921</strain>
        <strain evidence="22 52">FLAG-54356</strain>
        <strain evidence="20 61">FSIS31901579</strain>
        <strain evidence="31 75">LS1344</strain>
        <strain evidence="40 68">OSF101448</strain>
        <strain evidence="19 55">VA-WGS-00405</strain>
    </source>
</reference>
<dbReference type="EMBL" id="AABAYG010000004">
    <property type="protein sequence ID" value="EAG2245765.1"/>
    <property type="molecule type" value="Genomic_DNA"/>
</dbReference>
<evidence type="ECO:0000313" key="50">
    <source>
        <dbReference type="Proteomes" id="UP000272537"/>
    </source>
</evidence>
<evidence type="ECO:0000256" key="4">
    <source>
        <dbReference type="ARBA" id="ARBA00015100"/>
    </source>
</evidence>
<evidence type="ECO:0000256" key="8">
    <source>
        <dbReference type="ARBA" id="ARBA00023229"/>
    </source>
</evidence>
<evidence type="ECO:0000313" key="29">
    <source>
        <dbReference type="EMBL" id="EAG6989803.1"/>
    </source>
</evidence>
<dbReference type="Proteomes" id="UP000423131">
    <property type="component" value="Unassembled WGS sequence"/>
</dbReference>
<evidence type="ECO:0000313" key="14">
    <source>
        <dbReference type="EMBL" id="EAC5549576.1"/>
    </source>
</evidence>
<dbReference type="Proteomes" id="UP000841146">
    <property type="component" value="Unassembled WGS sequence"/>
</dbReference>
<dbReference type="EMBL" id="AAALRN010000003">
    <property type="protein sequence ID" value="EAD1185090.1"/>
    <property type="molecule type" value="Genomic_DNA"/>
</dbReference>
<evidence type="ECO:0000313" key="60">
    <source>
        <dbReference type="Proteomes" id="UP000368512"/>
    </source>
</evidence>
<reference evidence="44" key="7">
    <citation type="submission" date="2020-01" db="EMBL/GenBank/DDBJ databases">
        <authorList>
            <consortium name="NCBI Pathogen Detection Project"/>
        </authorList>
    </citation>
    <scope>NUCLEOTIDE SEQUENCE</scope>
    <source>
        <strain evidence="43">09CEB371LM</strain>
        <strain evidence="44">CFIAFB20100120</strain>
        <strain evidence="46">CFIAFB20170037</strain>
        <strain evidence="45">CFIAFB20170045</strain>
    </source>
</reference>
<dbReference type="Proteomes" id="UP000350032">
    <property type="component" value="Unassembled WGS sequence"/>
</dbReference>
<evidence type="ECO:0000313" key="55">
    <source>
        <dbReference type="Proteomes" id="UP000345329"/>
    </source>
</evidence>
<evidence type="ECO:0000313" key="76">
    <source>
        <dbReference type="Proteomes" id="UP000528151"/>
    </source>
</evidence>
<dbReference type="InterPro" id="IPR000092">
    <property type="entry name" value="Polyprenyl_synt"/>
</dbReference>
<evidence type="ECO:0000313" key="64">
    <source>
        <dbReference type="Proteomes" id="UP000403352"/>
    </source>
</evidence>
<dbReference type="EMBL" id="AANDSR010000003">
    <property type="protein sequence ID" value="EDN9836410.1"/>
    <property type="molecule type" value="Genomic_DNA"/>
</dbReference>
<dbReference type="Proteomes" id="UP000540117">
    <property type="component" value="Unassembled WGS sequence"/>
</dbReference>
<dbReference type="EMBL" id="AAHZFN010000005">
    <property type="protein sequence ID" value="ECB9472983.1"/>
    <property type="molecule type" value="Genomic_DNA"/>
</dbReference>
<dbReference type="Proteomes" id="UP000389283">
    <property type="component" value="Unassembled WGS sequence"/>
</dbReference>
<evidence type="ECO:0000313" key="30">
    <source>
        <dbReference type="EMBL" id="EAG9387290.1"/>
    </source>
</evidence>
<dbReference type="GO" id="GO:0005737">
    <property type="term" value="C:cytoplasm"/>
    <property type="evidence" value="ECO:0007669"/>
    <property type="project" value="UniProtKB-ARBA"/>
</dbReference>
<evidence type="ECO:0000313" key="22">
    <source>
        <dbReference type="EMBL" id="EAG2087577.1"/>
    </source>
</evidence>
<gene>
    <name evidence="29" type="ORF">AB917_04285</name>
    <name evidence="13" type="ORF">ABZ57_04760</name>
    <name evidence="48" type="ORF">AJL21_02940</name>
    <name evidence="14" type="ORF">ARY78_03920</name>
    <name evidence="24" type="ORF">B1N52_07770</name>
    <name evidence="23" type="ORF">B1S26_10165</name>
    <name evidence="25" type="ORF">B5K54_05545</name>
    <name evidence="22" type="ORF">BCZ21_09915</name>
    <name evidence="27" type="ORF">CA369_03555</name>
    <name evidence="26" type="ORF">CAV64_04675</name>
    <name evidence="30" type="ORF">CW845_07305</name>
    <name evidence="32" type="ORF">D7104_07910</name>
    <name evidence="28" type="ORF">DCT16_08130</name>
    <name evidence="16" type="ORF">DQ70_08335</name>
    <name evidence="15" type="ORF">DU018_10015</name>
    <name evidence="49" type="ORF">DYZ80_01458</name>
    <name evidence="31" type="ORF">E5F58_09905</name>
    <name evidence="21" type="ORF">EX365_07370</name>
    <name evidence="20" type="ORF">EXZ73_06425</name>
    <name evidence="37" type="ORF">F6436_09190</name>
    <name evidence="38" type="ORF">F6515_02725</name>
    <name evidence="33" type="ORF">FA835_04645</name>
    <name evidence="35" type="ORF">FLQ97_04515</name>
    <name evidence="34" type="ORF">FLR03_04730</name>
    <name evidence="36" type="ORF">FNX40_09710</name>
    <name evidence="41" type="ORF">FV747_02795</name>
    <name evidence="42" type="ORF">G3O21_002388</name>
    <name evidence="43" type="ORF">GHH22_03655</name>
    <name evidence="40" type="ORF">GJW51_07005</name>
    <name evidence="39" type="ORF">GQG13_08510</name>
    <name evidence="44" type="ORF">GYS09_08035</name>
    <name evidence="45" type="ORF">GYX23_09085</name>
    <name evidence="46" type="ORF">GYY14_10740</name>
    <name evidence="47" type="ORF">HZJ64_06570</name>
    <name evidence="17" type="ORF">KV70_04265</name>
    <name evidence="18" type="ORF">QD52_08390</name>
    <name evidence="19" type="ORF">UI29_08430</name>
</gene>
<evidence type="ECO:0000256" key="11">
    <source>
        <dbReference type="ARBA" id="ARBA00049399"/>
    </source>
</evidence>
<comment type="cofactor">
    <cofactor evidence="1">
        <name>Mg(2+)</name>
        <dbReference type="ChEBI" id="CHEBI:18420"/>
    </cofactor>
</comment>
<evidence type="ECO:0000313" key="38">
    <source>
        <dbReference type="EMBL" id="ECY9781902.1"/>
    </source>
</evidence>
<dbReference type="EMBL" id="AABDGJ010000002">
    <property type="protein sequence ID" value="EAG6989803.1"/>
    <property type="molecule type" value="Genomic_DNA"/>
</dbReference>
<keyword evidence="6" id="KW-0479">Metal-binding</keyword>
<evidence type="ECO:0000313" key="44">
    <source>
        <dbReference type="EMBL" id="HAB8557236.1"/>
    </source>
</evidence>
<dbReference type="EMBL" id="AALGDA010000005">
    <property type="protein sequence ID" value="ECY9781902.1"/>
    <property type="molecule type" value="Genomic_DNA"/>
</dbReference>
<dbReference type="Proteomes" id="UP000410967">
    <property type="component" value="Unassembled WGS sequence"/>
</dbReference>
<evidence type="ECO:0000313" key="13">
    <source>
        <dbReference type="EMBL" id="EAC4551787.1"/>
    </source>
</evidence>
<evidence type="ECO:0000313" key="31">
    <source>
        <dbReference type="EMBL" id="EAH4242296.1"/>
    </source>
</evidence>
<comment type="similarity">
    <text evidence="2 12">Belongs to the FPP/GGPP synthase family.</text>
</comment>
<evidence type="ECO:0000313" key="59">
    <source>
        <dbReference type="Proteomes" id="UP000365297"/>
    </source>
</evidence>
<dbReference type="AlphaFoldDB" id="A0A0B8R6X1"/>
<evidence type="ECO:0000313" key="75">
    <source>
        <dbReference type="Proteomes" id="UP000527632"/>
    </source>
</evidence>
<dbReference type="EMBL" id="AANCRK010000003">
    <property type="protein sequence ID" value="EDN7715163.1"/>
    <property type="molecule type" value="Genomic_DNA"/>
</dbReference>
<dbReference type="KEGG" id="lmv:Y193_08895"/>
<proteinExistence type="inferred from homology"/>
<evidence type="ECO:0000313" key="16">
    <source>
        <dbReference type="EMBL" id="EAC7480685.1"/>
    </source>
</evidence>
<evidence type="ECO:0000313" key="42">
    <source>
        <dbReference type="EMBL" id="EDP8514950.1"/>
    </source>
</evidence>
<evidence type="ECO:0000313" key="53">
    <source>
        <dbReference type="Proteomes" id="UP000339309"/>
    </source>
</evidence>
<dbReference type="KEGG" id="lmok:CQ02_07005"/>
<dbReference type="Proteomes" id="UP000844415">
    <property type="component" value="Unassembled WGS sequence"/>
</dbReference>
<evidence type="ECO:0000313" key="20">
    <source>
        <dbReference type="EMBL" id="EAD5773930.1"/>
    </source>
</evidence>
<dbReference type="Proteomes" id="UP000544530">
    <property type="component" value="Unassembled WGS sequence"/>
</dbReference>
<evidence type="ECO:0000256" key="2">
    <source>
        <dbReference type="ARBA" id="ARBA00006706"/>
    </source>
</evidence>
<evidence type="ECO:0000313" key="45">
    <source>
        <dbReference type="EMBL" id="HAC0013150.1"/>
    </source>
</evidence>
<dbReference type="EMBL" id="DAAEEB010000002">
    <property type="protein sequence ID" value="HAA8052246.1"/>
    <property type="molecule type" value="Genomic_DNA"/>
</dbReference>
<dbReference type="EMBL" id="AALEDS010000007">
    <property type="protein sequence ID" value="ECY6544504.1"/>
    <property type="molecule type" value="Genomic_DNA"/>
</dbReference>
<keyword evidence="7" id="KW-0460">Magnesium</keyword>
<evidence type="ECO:0000313" key="72">
    <source>
        <dbReference type="Proteomes" id="UP000489121"/>
    </source>
</evidence>
<dbReference type="Proteomes" id="UP000852906">
    <property type="component" value="Unassembled WGS sequence"/>
</dbReference>
<dbReference type="SFLD" id="SFLDG01017">
    <property type="entry name" value="Polyprenyl_Transferase_Like"/>
    <property type="match status" value="1"/>
</dbReference>
<evidence type="ECO:0000313" key="56">
    <source>
        <dbReference type="Proteomes" id="UP000350032"/>
    </source>
</evidence>
<dbReference type="EMBL" id="DAAJCS010000006">
    <property type="protein sequence ID" value="HAC0013150.1"/>
    <property type="molecule type" value="Genomic_DNA"/>
</dbReference>
<dbReference type="EMBL" id="AAAIXK010000002">
    <property type="protein sequence ID" value="EAC5549576.1"/>
    <property type="molecule type" value="Genomic_DNA"/>
</dbReference>
<dbReference type="CDD" id="cd00685">
    <property type="entry name" value="Trans_IPPS_HT"/>
    <property type="match status" value="1"/>
</dbReference>
<dbReference type="Proteomes" id="UP000337746">
    <property type="component" value="Unassembled WGS sequence"/>
</dbReference>
<evidence type="ECO:0000313" key="58">
    <source>
        <dbReference type="Proteomes" id="UP000364988"/>
    </source>
</evidence>
<evidence type="ECO:0000313" key="19">
    <source>
        <dbReference type="EMBL" id="EAD3792792.1"/>
    </source>
</evidence>
<dbReference type="Proteomes" id="UP000331186">
    <property type="component" value="Unassembled WGS sequence"/>
</dbReference>
<accession>A0A0B8R6X1</accession>
<dbReference type="Proteomes" id="UP000525850">
    <property type="component" value="Unassembled WGS sequence"/>
</dbReference>
<evidence type="ECO:0000313" key="77">
    <source>
        <dbReference type="Proteomes" id="UP000540117"/>
    </source>
</evidence>
<evidence type="ECO:0000313" key="47">
    <source>
        <dbReference type="EMBL" id="NYA01491.1"/>
    </source>
</evidence>
<reference evidence="49 50" key="2">
    <citation type="journal article" date="2018" name="BMC Genomics">
        <title>Genes significantly associated with lineage II food isolates of Listeria monocytogenes.</title>
        <authorList>
            <person name="Pirone-Davies C."/>
            <person name="Chen Y."/>
            <person name="Pightling A."/>
            <person name="Ryan G."/>
            <person name="Wang Y."/>
            <person name="Yao K."/>
            <person name="Hoffmann M."/>
            <person name="Allard M.W."/>
        </authorList>
    </citation>
    <scope>NUCLEOTIDE SEQUENCE [LARGE SCALE GENOMIC DNA]</scope>
    <source>
        <strain evidence="49 50">PNUSAL000550</strain>
    </source>
</reference>
<reference evidence="37 58" key="6">
    <citation type="submission" date="2019-09" db="EMBL/GenBank/DDBJ databases">
        <authorList>
            <consortium name="GenomeTrakr network: Whole genome sequencing for foodborne pathogen traceback"/>
        </authorList>
    </citation>
    <scope>NUCLEOTIDE SEQUENCE [LARGE SCALE GENOMIC DNA]</scope>
    <source>
        <strain evidence="29 79">CFSAN004300</strain>
        <strain evidence="30 73">CFSAN072474</strain>
        <strain evidence="37 58">FLAG-55987</strain>
        <strain evidence="33 65">PHLUSALM00088</strain>
    </source>
</reference>
<dbReference type="EMBL" id="AANEHK010000002">
    <property type="protein sequence ID" value="EDO0984924.1"/>
    <property type="molecule type" value="Genomic_DNA"/>
</dbReference>
<evidence type="ECO:0000313" key="23">
    <source>
        <dbReference type="EMBL" id="EAG2245765.1"/>
    </source>
</evidence>
<evidence type="ECO:0000313" key="40">
    <source>
        <dbReference type="EMBL" id="EDN9836410.1"/>
    </source>
</evidence>
<dbReference type="Proteomes" id="UP000365297">
    <property type="component" value="Unassembled WGS sequence"/>
</dbReference>
<evidence type="ECO:0000256" key="12">
    <source>
        <dbReference type="RuleBase" id="RU004466"/>
    </source>
</evidence>
<dbReference type="Proteomes" id="UP000467536">
    <property type="component" value="Unassembled WGS sequence"/>
</dbReference>
<dbReference type="Proteomes" id="UP000344343">
    <property type="component" value="Unassembled WGS sequence"/>
</dbReference>
<dbReference type="InterPro" id="IPR008949">
    <property type="entry name" value="Isoprenoid_synthase_dom_sf"/>
</dbReference>
<dbReference type="Proteomes" id="UP000368512">
    <property type="component" value="Unassembled WGS sequence"/>
</dbReference>
<dbReference type="EMBL" id="AANPAU010000009">
    <property type="protein sequence ID" value="EDP8514950.1"/>
    <property type="molecule type" value="Genomic_DNA"/>
</dbReference>
<dbReference type="GO" id="GO:0016114">
    <property type="term" value="P:terpenoid biosynthetic process"/>
    <property type="evidence" value="ECO:0007669"/>
    <property type="project" value="UniProtKB-ARBA"/>
</dbReference>
<evidence type="ECO:0000313" key="83">
    <source>
        <dbReference type="Proteomes" id="UP000844415"/>
    </source>
</evidence>
<dbReference type="FunFam" id="1.10.600.10:FF:000001">
    <property type="entry name" value="Geranylgeranyl diphosphate synthase"/>
    <property type="match status" value="1"/>
</dbReference>
<dbReference type="EMBL" id="AAHZFY010000006">
    <property type="protein sequence ID" value="ECB9512992.1"/>
    <property type="molecule type" value="Genomic_DNA"/>
</dbReference>
<dbReference type="EMBL" id="AABGUK010000003">
    <property type="protein sequence ID" value="EAH4242296.1"/>
    <property type="molecule type" value="Genomic_DNA"/>
</dbReference>
<dbReference type="PANTHER" id="PTHR43281">
    <property type="entry name" value="FARNESYL DIPHOSPHATE SYNTHASE"/>
    <property type="match status" value="1"/>
</dbReference>
<dbReference type="NCBIfam" id="NF045485">
    <property type="entry name" value="FPPsyn"/>
    <property type="match status" value="1"/>
</dbReference>
<dbReference type="EMBL" id="AABBYJ010000002">
    <property type="protein sequence ID" value="EAG4330537.1"/>
    <property type="molecule type" value="Genomic_DNA"/>
</dbReference>
<reference evidence="48 84" key="1">
    <citation type="submission" date="2016-09" db="EMBL/GenBank/DDBJ databases">
        <title>100K Listeria isolates.</title>
        <authorList>
            <person name="Chen P."/>
            <person name="Weimer B.C."/>
            <person name="Kong N."/>
            <person name="Huang B."/>
        </authorList>
    </citation>
    <scope>NUCLEOTIDE SEQUENCE [LARGE SCALE GENOMIC DNA]</scope>
    <source>
        <strain evidence="48 84">BCW_2383</strain>
    </source>
</reference>
<dbReference type="Proteomes" id="UP000467347">
    <property type="component" value="Unassembled WGS sequence"/>
</dbReference>
<dbReference type="Proteomes" id="UP000528151">
    <property type="component" value="Unassembled WGS sequence"/>
</dbReference>
<dbReference type="Proteomes" id="UP000345329">
    <property type="component" value="Unassembled WGS sequence"/>
</dbReference>
<evidence type="ECO:0000256" key="3">
    <source>
        <dbReference type="ARBA" id="ARBA00012439"/>
    </source>
</evidence>
<evidence type="ECO:0000313" key="67">
    <source>
        <dbReference type="Proteomes" id="UP000455569"/>
    </source>
</evidence>
<evidence type="ECO:0000313" key="46">
    <source>
        <dbReference type="EMBL" id="HAC0275847.1"/>
    </source>
</evidence>
<dbReference type="EMBL" id="AABBAW010000003">
    <property type="protein sequence ID" value="EAG2515056.1"/>
    <property type="molecule type" value="Genomic_DNA"/>
</dbReference>
<evidence type="ECO:0000313" key="39">
    <source>
        <dbReference type="EMBL" id="EDN7715163.1"/>
    </source>
</evidence>
<dbReference type="EMBL" id="QXLS01000003">
    <property type="protein sequence ID" value="RKA08265.1"/>
    <property type="molecule type" value="Genomic_DNA"/>
</dbReference>
<evidence type="ECO:0000313" key="33">
    <source>
        <dbReference type="EMBL" id="EAK9316393.1"/>
    </source>
</evidence>
<evidence type="ECO:0000313" key="71">
    <source>
        <dbReference type="Proteomes" id="UP000481141"/>
    </source>
</evidence>
<keyword evidence="5 12" id="KW-0808">Transferase</keyword>
<dbReference type="EC" id="2.5.1.10" evidence="3"/>
<evidence type="ECO:0000313" key="66">
    <source>
        <dbReference type="Proteomes" id="UP000423131"/>
    </source>
</evidence>
<evidence type="ECO:0000313" key="27">
    <source>
        <dbReference type="EMBL" id="EAG4461355.1"/>
    </source>
</evidence>
<dbReference type="EMBL" id="AAAIKW010000002">
    <property type="protein sequence ID" value="EAC4551787.1"/>
    <property type="molecule type" value="Genomic_DNA"/>
</dbReference>
<evidence type="ECO:0000256" key="5">
    <source>
        <dbReference type="ARBA" id="ARBA00022679"/>
    </source>
</evidence>
<evidence type="ECO:0000313" key="48">
    <source>
        <dbReference type="EMBL" id="OET52252.1"/>
    </source>
</evidence>
<dbReference type="EMBL" id="AACKDQ010000008">
    <property type="protein sequence ID" value="EAK9316393.1"/>
    <property type="molecule type" value="Genomic_DNA"/>
</dbReference>
<evidence type="ECO:0000313" key="78">
    <source>
        <dbReference type="Proteomes" id="UP000544530"/>
    </source>
</evidence>
<dbReference type="PROSITE" id="PS00444">
    <property type="entry name" value="POLYPRENYL_SYNTHASE_2"/>
    <property type="match status" value="1"/>
</dbReference>
<protein>
    <recommendedName>
        <fullName evidence="4">Farnesyl diphosphate synthase</fullName>
        <ecNumber evidence="3">2.5.1.10</ecNumber>
    </recommendedName>
    <alternativeName>
        <fullName evidence="10">(2E,6E)-farnesyl diphosphate synthase</fullName>
    </alternativeName>
    <alternativeName>
        <fullName evidence="9">Geranyltranstransferase</fullName>
    </alternativeName>
</protein>
<evidence type="ECO:0000313" key="34">
    <source>
        <dbReference type="EMBL" id="ECB9472983.1"/>
    </source>
</evidence>
<dbReference type="EMBL" id="AABBHO010000012">
    <property type="protein sequence ID" value="EAG2996741.1"/>
    <property type="molecule type" value="Genomic_DNA"/>
</dbReference>
<evidence type="ECO:0000313" key="70">
    <source>
        <dbReference type="Proteomes" id="UP000478704"/>
    </source>
</evidence>